<evidence type="ECO:0000259" key="1">
    <source>
        <dbReference type="PROSITE" id="PS51352"/>
    </source>
</evidence>
<dbReference type="GO" id="GO:0016491">
    <property type="term" value="F:oxidoreductase activity"/>
    <property type="evidence" value="ECO:0007669"/>
    <property type="project" value="InterPro"/>
</dbReference>
<dbReference type="KEGG" id="cate:C2869_02705"/>
<dbReference type="GO" id="GO:0016209">
    <property type="term" value="F:antioxidant activity"/>
    <property type="evidence" value="ECO:0007669"/>
    <property type="project" value="InterPro"/>
</dbReference>
<feature type="domain" description="Thioredoxin" evidence="1">
    <location>
        <begin position="5"/>
        <end position="143"/>
    </location>
</feature>
<dbReference type="PANTHER" id="PTHR42852">
    <property type="entry name" value="THIOL:DISULFIDE INTERCHANGE PROTEIN DSBE"/>
    <property type="match status" value="1"/>
</dbReference>
<dbReference type="SUPFAM" id="SSF52833">
    <property type="entry name" value="Thioredoxin-like"/>
    <property type="match status" value="1"/>
</dbReference>
<dbReference type="Pfam" id="PF00578">
    <property type="entry name" value="AhpC-TSA"/>
    <property type="match status" value="1"/>
</dbReference>
<sequence>MLSACTPVSQAPNFSLYNANGELVSLHDFRGKPLVLTFWSTWCRFCKQLHPRLDQLAKTYQPQGVQVLGISFNEDKGDKPQALLQARGIQFTTLLAGDKVAKLYGVKGTPATFFINRKGELMGTTRTFNPDEPQLIELINKIL</sequence>
<gene>
    <name evidence="2" type="ORF">C2869_02705</name>
</gene>
<dbReference type="Gene3D" id="3.40.30.10">
    <property type="entry name" value="Glutaredoxin"/>
    <property type="match status" value="1"/>
</dbReference>
<dbReference type="OrthoDB" id="9799347at2"/>
<dbReference type="AlphaFoldDB" id="A0A2S0VXJ3"/>
<dbReference type="CDD" id="cd02966">
    <property type="entry name" value="TlpA_like_family"/>
    <property type="match status" value="1"/>
</dbReference>
<dbReference type="PANTHER" id="PTHR42852:SF13">
    <property type="entry name" value="PROTEIN DIPZ"/>
    <property type="match status" value="1"/>
</dbReference>
<name>A0A2S0VXJ3_9ALTE</name>
<proteinExistence type="predicted"/>
<dbReference type="InterPro" id="IPR013766">
    <property type="entry name" value="Thioredoxin_domain"/>
</dbReference>
<dbReference type="InterPro" id="IPR000866">
    <property type="entry name" value="AhpC/TSA"/>
</dbReference>
<protein>
    <submittedName>
        <fullName evidence="2">TlpA family protein disulfide reductase</fullName>
    </submittedName>
</protein>
<evidence type="ECO:0000313" key="3">
    <source>
        <dbReference type="Proteomes" id="UP000244441"/>
    </source>
</evidence>
<dbReference type="Proteomes" id="UP000244441">
    <property type="component" value="Chromosome"/>
</dbReference>
<dbReference type="InterPro" id="IPR036249">
    <property type="entry name" value="Thioredoxin-like_sf"/>
</dbReference>
<keyword evidence="3" id="KW-1185">Reference proteome</keyword>
<accession>A0A2S0VXJ3</accession>
<evidence type="ECO:0000313" key="2">
    <source>
        <dbReference type="EMBL" id="AWB68895.1"/>
    </source>
</evidence>
<dbReference type="InterPro" id="IPR050553">
    <property type="entry name" value="Thioredoxin_ResA/DsbE_sf"/>
</dbReference>
<organism evidence="2 3">
    <name type="scientific">Saccharobesus litoralis</name>
    <dbReference type="NCBI Taxonomy" id="2172099"/>
    <lineage>
        <taxon>Bacteria</taxon>
        <taxon>Pseudomonadati</taxon>
        <taxon>Pseudomonadota</taxon>
        <taxon>Gammaproteobacteria</taxon>
        <taxon>Alteromonadales</taxon>
        <taxon>Alteromonadaceae</taxon>
        <taxon>Saccharobesus</taxon>
    </lineage>
</organism>
<dbReference type="PROSITE" id="PS51352">
    <property type="entry name" value="THIOREDOXIN_2"/>
    <property type="match status" value="1"/>
</dbReference>
<reference evidence="2 3" key="1">
    <citation type="submission" date="2018-01" db="EMBL/GenBank/DDBJ databases">
        <title>Genome sequence of a Cantenovulum-like bacteria.</title>
        <authorList>
            <person name="Tan W.R."/>
            <person name="Lau N.-S."/>
            <person name="Go F."/>
            <person name="Amirul A.-A.A."/>
        </authorList>
    </citation>
    <scope>NUCLEOTIDE SEQUENCE [LARGE SCALE GENOMIC DNA]</scope>
    <source>
        <strain evidence="2 3">CCB-QB4</strain>
    </source>
</reference>
<dbReference type="EMBL" id="CP026604">
    <property type="protein sequence ID" value="AWB68895.1"/>
    <property type="molecule type" value="Genomic_DNA"/>
</dbReference>